<dbReference type="InterPro" id="IPR027235">
    <property type="entry name" value="PFD2"/>
</dbReference>
<feature type="coiled-coil region" evidence="3">
    <location>
        <begin position="79"/>
        <end position="106"/>
    </location>
</feature>
<dbReference type="Pfam" id="PF01920">
    <property type="entry name" value="Prefoldin_2"/>
    <property type="match status" value="1"/>
</dbReference>
<dbReference type="GO" id="GO:0016272">
    <property type="term" value="C:prefoldin complex"/>
    <property type="evidence" value="ECO:0007669"/>
    <property type="project" value="InterPro"/>
</dbReference>
<accession>A0A2P6TT26</accession>
<comment type="caution">
    <text evidence="5">The sequence shown here is derived from an EMBL/GenBank/DDBJ whole genome shotgun (WGS) entry which is preliminary data.</text>
</comment>
<evidence type="ECO:0000313" key="5">
    <source>
        <dbReference type="EMBL" id="PRW57220.1"/>
    </source>
</evidence>
<organism evidence="5 6">
    <name type="scientific">Chlorella sorokiniana</name>
    <name type="common">Freshwater green alga</name>
    <dbReference type="NCBI Taxonomy" id="3076"/>
    <lineage>
        <taxon>Eukaryota</taxon>
        <taxon>Viridiplantae</taxon>
        <taxon>Chlorophyta</taxon>
        <taxon>core chlorophytes</taxon>
        <taxon>Trebouxiophyceae</taxon>
        <taxon>Chlorellales</taxon>
        <taxon>Chlorellaceae</taxon>
        <taxon>Chlorella clade</taxon>
        <taxon>Chlorella</taxon>
    </lineage>
</organism>
<keyword evidence="6" id="KW-1185">Reference proteome</keyword>
<dbReference type="AlphaFoldDB" id="A0A2P6TT26"/>
<evidence type="ECO:0000256" key="4">
    <source>
        <dbReference type="SAM" id="MobiDB-lite"/>
    </source>
</evidence>
<proteinExistence type="inferred from homology"/>
<protein>
    <submittedName>
        <fullName evidence="5">Prefoldin subunit 2</fullName>
    </submittedName>
</protein>
<dbReference type="GO" id="GO:0009409">
    <property type="term" value="P:response to cold"/>
    <property type="evidence" value="ECO:0007669"/>
    <property type="project" value="UniProtKB-ARBA"/>
</dbReference>
<feature type="compositionally biased region" description="Gly residues" evidence="4">
    <location>
        <begin position="116"/>
        <end position="130"/>
    </location>
</feature>
<dbReference type="GO" id="GO:0006457">
    <property type="term" value="P:protein folding"/>
    <property type="evidence" value="ECO:0007669"/>
    <property type="project" value="InterPro"/>
</dbReference>
<gene>
    <name evidence="5" type="ORF">C2E21_3954</name>
</gene>
<dbReference type="InterPro" id="IPR002777">
    <property type="entry name" value="PFD_beta-like"/>
</dbReference>
<dbReference type="GO" id="GO:0051082">
    <property type="term" value="F:unfolded protein binding"/>
    <property type="evidence" value="ECO:0007669"/>
    <property type="project" value="InterPro"/>
</dbReference>
<sequence>MSGEPRTEDEVVARFQQLLEERDQLTSMSLERQQEVAEHDLVIKTLEPLDAGRKCFRLVGEVLVERTVGEVLPAVKANRDQLAALVANYEKQLAAKQKEVLAYQEKYHIRIKGDDGGSGAGGSGAAGGKAAGSQGVLVGS</sequence>
<evidence type="ECO:0000256" key="1">
    <source>
        <dbReference type="ARBA" id="ARBA00008045"/>
    </source>
</evidence>
<evidence type="ECO:0000256" key="3">
    <source>
        <dbReference type="SAM" id="Coils"/>
    </source>
</evidence>
<dbReference type="CDD" id="cd23163">
    <property type="entry name" value="Prefoldin_2"/>
    <property type="match status" value="1"/>
</dbReference>
<feature type="region of interest" description="Disordered" evidence="4">
    <location>
        <begin position="114"/>
        <end position="140"/>
    </location>
</feature>
<keyword evidence="2" id="KW-0143">Chaperone</keyword>
<reference evidence="5 6" key="1">
    <citation type="journal article" date="2018" name="Plant J.">
        <title>Genome sequences of Chlorella sorokiniana UTEX 1602 and Micractinium conductrix SAG 241.80: implications to maltose excretion by a green alga.</title>
        <authorList>
            <person name="Arriola M.B."/>
            <person name="Velmurugan N."/>
            <person name="Zhang Y."/>
            <person name="Plunkett M.H."/>
            <person name="Hondzo H."/>
            <person name="Barney B.M."/>
        </authorList>
    </citation>
    <scope>NUCLEOTIDE SEQUENCE [LARGE SCALE GENOMIC DNA]</scope>
    <source>
        <strain evidence="6">UTEX 1602</strain>
    </source>
</reference>
<dbReference type="Gene3D" id="1.10.287.370">
    <property type="match status" value="1"/>
</dbReference>
<keyword evidence="3" id="KW-0175">Coiled coil</keyword>
<comment type="similarity">
    <text evidence="1">Belongs to the prefoldin subunit beta family.</text>
</comment>
<dbReference type="SUPFAM" id="SSF46579">
    <property type="entry name" value="Prefoldin"/>
    <property type="match status" value="1"/>
</dbReference>
<evidence type="ECO:0000256" key="2">
    <source>
        <dbReference type="ARBA" id="ARBA00023186"/>
    </source>
</evidence>
<dbReference type="STRING" id="3076.A0A2P6TT26"/>
<dbReference type="EMBL" id="LHPG02000007">
    <property type="protein sequence ID" value="PRW57220.1"/>
    <property type="molecule type" value="Genomic_DNA"/>
</dbReference>
<dbReference type="InterPro" id="IPR009053">
    <property type="entry name" value="Prefoldin"/>
</dbReference>
<evidence type="ECO:0000313" key="6">
    <source>
        <dbReference type="Proteomes" id="UP000239899"/>
    </source>
</evidence>
<dbReference type="FunFam" id="1.10.287.370:FF:000002">
    <property type="entry name" value="Prefoldin subunit 2"/>
    <property type="match status" value="1"/>
</dbReference>
<dbReference type="PANTHER" id="PTHR13303">
    <property type="entry name" value="PREFOLDIN SUBUNIT 2"/>
    <property type="match status" value="1"/>
</dbReference>
<name>A0A2P6TT26_CHLSO</name>
<dbReference type="OrthoDB" id="29646at2759"/>
<dbReference type="Proteomes" id="UP000239899">
    <property type="component" value="Unassembled WGS sequence"/>
</dbReference>